<comment type="caution">
    <text evidence="12">The sequence shown here is derived from an EMBL/GenBank/DDBJ whole genome shotgun (WGS) entry which is preliminary data.</text>
</comment>
<dbReference type="Proteomes" id="UP000886889">
    <property type="component" value="Unassembled WGS sequence"/>
</dbReference>
<dbReference type="GO" id="GO:0017061">
    <property type="term" value="F:S-methyl-5-thioadenosine phosphorylase activity"/>
    <property type="evidence" value="ECO:0007669"/>
    <property type="project" value="UniProtKB-EC"/>
</dbReference>
<dbReference type="Pfam" id="PF02578">
    <property type="entry name" value="Cu-oxidase_4"/>
    <property type="match status" value="1"/>
</dbReference>
<evidence type="ECO:0000256" key="5">
    <source>
        <dbReference type="ARBA" id="ARBA00022723"/>
    </source>
</evidence>
<dbReference type="InterPro" id="IPR011324">
    <property type="entry name" value="Cytotoxic_necrot_fac-like_cat"/>
</dbReference>
<comment type="catalytic activity">
    <reaction evidence="9">
        <text>adenosine + phosphate = alpha-D-ribose 1-phosphate + adenine</text>
        <dbReference type="Rhea" id="RHEA:27642"/>
        <dbReference type="ChEBI" id="CHEBI:16335"/>
        <dbReference type="ChEBI" id="CHEBI:16708"/>
        <dbReference type="ChEBI" id="CHEBI:43474"/>
        <dbReference type="ChEBI" id="CHEBI:57720"/>
        <dbReference type="EC" id="2.4.2.1"/>
    </reaction>
    <physiologicalReaction direction="left-to-right" evidence="9">
        <dbReference type="Rhea" id="RHEA:27643"/>
    </physiologicalReaction>
</comment>
<dbReference type="PANTHER" id="PTHR30616:SF2">
    <property type="entry name" value="PURINE NUCLEOSIDE PHOSPHORYLASE LACC1"/>
    <property type="match status" value="1"/>
</dbReference>
<dbReference type="SUPFAM" id="SSF64438">
    <property type="entry name" value="CNF1/YfiH-like putative cysteine hydrolases"/>
    <property type="match status" value="1"/>
</dbReference>
<dbReference type="AlphaFoldDB" id="A0A9D1NYD2"/>
<evidence type="ECO:0000256" key="1">
    <source>
        <dbReference type="ARBA" id="ARBA00000553"/>
    </source>
</evidence>
<organism evidence="12 13">
    <name type="scientific">Candidatus Merdiplasma excrementigallinarum</name>
    <dbReference type="NCBI Taxonomy" id="2840864"/>
    <lineage>
        <taxon>Bacteria</taxon>
        <taxon>Bacillati</taxon>
        <taxon>Bacillota</taxon>
        <taxon>Clostridia</taxon>
        <taxon>Lachnospirales</taxon>
        <taxon>Lachnospiraceae</taxon>
        <taxon>Lachnospiraceae incertae sedis</taxon>
        <taxon>Candidatus Merdiplasma</taxon>
    </lineage>
</organism>
<evidence type="ECO:0000313" key="13">
    <source>
        <dbReference type="Proteomes" id="UP000886889"/>
    </source>
</evidence>
<evidence type="ECO:0000256" key="7">
    <source>
        <dbReference type="ARBA" id="ARBA00022833"/>
    </source>
</evidence>
<dbReference type="NCBIfam" id="TIGR00726">
    <property type="entry name" value="peptidoglycan editing factor PgeF"/>
    <property type="match status" value="1"/>
</dbReference>
<comment type="function">
    <text evidence="2">Purine nucleoside enzyme that catalyzes the phosphorolysis of adenosine and inosine nucleosides, yielding D-ribose 1-phosphate and the respective free bases, adenine and hypoxanthine. Also catalyzes the phosphorolysis of S-methyl-5'-thioadenosine into adenine and S-methyl-5-thio-alpha-D-ribose 1-phosphate. Also has adenosine deaminase activity.</text>
</comment>
<keyword evidence="5" id="KW-0479">Metal-binding</keyword>
<accession>A0A9D1NYD2</accession>
<evidence type="ECO:0000256" key="6">
    <source>
        <dbReference type="ARBA" id="ARBA00022801"/>
    </source>
</evidence>
<evidence type="ECO:0000256" key="9">
    <source>
        <dbReference type="ARBA" id="ARBA00048968"/>
    </source>
</evidence>
<keyword evidence="4" id="KW-0808">Transferase</keyword>
<reference evidence="12" key="1">
    <citation type="submission" date="2020-10" db="EMBL/GenBank/DDBJ databases">
        <authorList>
            <person name="Gilroy R."/>
        </authorList>
    </citation>
    <scope>NUCLEOTIDE SEQUENCE</scope>
    <source>
        <strain evidence="12">ChiBcec6-7307</strain>
    </source>
</reference>
<sequence length="298" mass="33195">MAEKERCGSGLPIHRKQDTNPLNRITVHEKGDLVYLTFPILEKMEGIIHGFSTRLGGVSQGDVGSMNLSYSREPSRENVRENHRRLAEALGYEPENMVWSDQTHTTHVRAVTEADRGIGYDRPLPYRDVDGLITNVPGIPLVTFYADCVPLLLVDPVHRAVGCSHSGWRGTVENMGGATLRAMARAYGTDPADVRAAIGPSICQDCYEVSRDVISRFQEAYEEKDWPLLFYEKENGKYQLNLQQACRLNFIRAGVPEGQISMPDLCTCCNPELLFSHRASGGKRGNLAAVLMLKQTET</sequence>
<dbReference type="EMBL" id="DVOS01000038">
    <property type="protein sequence ID" value="HIV23086.1"/>
    <property type="molecule type" value="Genomic_DNA"/>
</dbReference>
<dbReference type="GO" id="GO:0016787">
    <property type="term" value="F:hydrolase activity"/>
    <property type="evidence" value="ECO:0007669"/>
    <property type="project" value="UniProtKB-KW"/>
</dbReference>
<reference evidence="12" key="2">
    <citation type="journal article" date="2021" name="PeerJ">
        <title>Extensive microbial diversity within the chicken gut microbiome revealed by metagenomics and culture.</title>
        <authorList>
            <person name="Gilroy R."/>
            <person name="Ravi A."/>
            <person name="Getino M."/>
            <person name="Pursley I."/>
            <person name="Horton D.L."/>
            <person name="Alikhan N.F."/>
            <person name="Baker D."/>
            <person name="Gharbi K."/>
            <person name="Hall N."/>
            <person name="Watson M."/>
            <person name="Adriaenssens E.M."/>
            <person name="Foster-Nyarko E."/>
            <person name="Jarju S."/>
            <person name="Secka A."/>
            <person name="Antonio M."/>
            <person name="Oren A."/>
            <person name="Chaudhuri R.R."/>
            <person name="La Ragione R."/>
            <person name="Hildebrand F."/>
            <person name="Pallen M.J."/>
        </authorList>
    </citation>
    <scope>NUCLEOTIDE SEQUENCE</scope>
    <source>
        <strain evidence="12">ChiBcec6-7307</strain>
    </source>
</reference>
<evidence type="ECO:0000256" key="8">
    <source>
        <dbReference type="ARBA" id="ARBA00047989"/>
    </source>
</evidence>
<comment type="similarity">
    <text evidence="3 11">Belongs to the purine nucleoside phosphorylase YfiH/LACC1 family.</text>
</comment>
<dbReference type="InterPro" id="IPR038371">
    <property type="entry name" value="Cu_polyphenol_OxRdtase_sf"/>
</dbReference>
<evidence type="ECO:0000256" key="3">
    <source>
        <dbReference type="ARBA" id="ARBA00007353"/>
    </source>
</evidence>
<comment type="catalytic activity">
    <reaction evidence="1">
        <text>inosine + phosphate = alpha-D-ribose 1-phosphate + hypoxanthine</text>
        <dbReference type="Rhea" id="RHEA:27646"/>
        <dbReference type="ChEBI" id="CHEBI:17368"/>
        <dbReference type="ChEBI" id="CHEBI:17596"/>
        <dbReference type="ChEBI" id="CHEBI:43474"/>
        <dbReference type="ChEBI" id="CHEBI:57720"/>
        <dbReference type="EC" id="2.4.2.1"/>
    </reaction>
    <physiologicalReaction direction="left-to-right" evidence="1">
        <dbReference type="Rhea" id="RHEA:27647"/>
    </physiologicalReaction>
</comment>
<evidence type="ECO:0000256" key="2">
    <source>
        <dbReference type="ARBA" id="ARBA00003215"/>
    </source>
</evidence>
<dbReference type="GO" id="GO:0005507">
    <property type="term" value="F:copper ion binding"/>
    <property type="evidence" value="ECO:0007669"/>
    <property type="project" value="TreeGrafter"/>
</dbReference>
<dbReference type="InterPro" id="IPR003730">
    <property type="entry name" value="Cu_polyphenol_OxRdtase"/>
</dbReference>
<comment type="catalytic activity">
    <reaction evidence="8">
        <text>adenosine + H2O + H(+) = inosine + NH4(+)</text>
        <dbReference type="Rhea" id="RHEA:24408"/>
        <dbReference type="ChEBI" id="CHEBI:15377"/>
        <dbReference type="ChEBI" id="CHEBI:15378"/>
        <dbReference type="ChEBI" id="CHEBI:16335"/>
        <dbReference type="ChEBI" id="CHEBI:17596"/>
        <dbReference type="ChEBI" id="CHEBI:28938"/>
        <dbReference type="EC" id="3.5.4.4"/>
    </reaction>
    <physiologicalReaction direction="left-to-right" evidence="8">
        <dbReference type="Rhea" id="RHEA:24409"/>
    </physiologicalReaction>
</comment>
<evidence type="ECO:0000256" key="4">
    <source>
        <dbReference type="ARBA" id="ARBA00022679"/>
    </source>
</evidence>
<protein>
    <recommendedName>
        <fullName evidence="11">Purine nucleoside phosphorylase</fullName>
    </recommendedName>
</protein>
<evidence type="ECO:0000256" key="11">
    <source>
        <dbReference type="RuleBase" id="RU361274"/>
    </source>
</evidence>
<dbReference type="Gene3D" id="3.60.140.10">
    <property type="entry name" value="CNF1/YfiH-like putative cysteine hydrolases"/>
    <property type="match status" value="1"/>
</dbReference>
<keyword evidence="6" id="KW-0378">Hydrolase</keyword>
<proteinExistence type="inferred from homology"/>
<name>A0A9D1NYD2_9FIRM</name>
<gene>
    <name evidence="12" type="primary">pgeF</name>
    <name evidence="12" type="ORF">IAC80_04015</name>
</gene>
<dbReference type="PANTHER" id="PTHR30616">
    <property type="entry name" value="UNCHARACTERIZED PROTEIN YFIH"/>
    <property type="match status" value="1"/>
</dbReference>
<evidence type="ECO:0000256" key="10">
    <source>
        <dbReference type="ARBA" id="ARBA00049893"/>
    </source>
</evidence>
<comment type="catalytic activity">
    <reaction evidence="10">
        <text>S-methyl-5'-thioadenosine + phosphate = 5-(methylsulfanyl)-alpha-D-ribose 1-phosphate + adenine</text>
        <dbReference type="Rhea" id="RHEA:11852"/>
        <dbReference type="ChEBI" id="CHEBI:16708"/>
        <dbReference type="ChEBI" id="CHEBI:17509"/>
        <dbReference type="ChEBI" id="CHEBI:43474"/>
        <dbReference type="ChEBI" id="CHEBI:58533"/>
        <dbReference type="EC" id="2.4.2.28"/>
    </reaction>
    <physiologicalReaction direction="left-to-right" evidence="10">
        <dbReference type="Rhea" id="RHEA:11853"/>
    </physiologicalReaction>
</comment>
<keyword evidence="7" id="KW-0862">Zinc</keyword>
<dbReference type="CDD" id="cd16833">
    <property type="entry name" value="YfiH"/>
    <property type="match status" value="1"/>
</dbReference>
<evidence type="ECO:0000313" key="12">
    <source>
        <dbReference type="EMBL" id="HIV23086.1"/>
    </source>
</evidence>